<gene>
    <name evidence="1" type="ORF">HNQ96_004904</name>
</gene>
<comment type="caution">
    <text evidence="1">The sequence shown here is derived from an EMBL/GenBank/DDBJ whole genome shotgun (WGS) entry which is preliminary data.</text>
</comment>
<evidence type="ECO:0000313" key="2">
    <source>
        <dbReference type="Proteomes" id="UP000532373"/>
    </source>
</evidence>
<reference evidence="1 2" key="1">
    <citation type="submission" date="2020-08" db="EMBL/GenBank/DDBJ databases">
        <title>Genomic Encyclopedia of Type Strains, Phase IV (KMG-IV): sequencing the most valuable type-strain genomes for metagenomic binning, comparative biology and taxonomic classification.</title>
        <authorList>
            <person name="Goeker M."/>
        </authorList>
    </citation>
    <scope>NUCLEOTIDE SEQUENCE [LARGE SCALE GENOMIC DNA]</scope>
    <source>
        <strain evidence="1 2">DSM 17454</strain>
    </source>
</reference>
<dbReference type="AlphaFoldDB" id="A0A8E1WKY7"/>
<accession>A0A8E1WKY7</accession>
<organism evidence="1 2">
    <name type="scientific">Aminobacter carboxidus</name>
    <dbReference type="NCBI Taxonomy" id="376165"/>
    <lineage>
        <taxon>Bacteria</taxon>
        <taxon>Pseudomonadati</taxon>
        <taxon>Pseudomonadota</taxon>
        <taxon>Alphaproteobacteria</taxon>
        <taxon>Hyphomicrobiales</taxon>
        <taxon>Phyllobacteriaceae</taxon>
        <taxon>Aminobacter</taxon>
    </lineage>
</organism>
<name>A0A8E1WKY7_9HYPH</name>
<dbReference type="Proteomes" id="UP000532373">
    <property type="component" value="Unassembled WGS sequence"/>
</dbReference>
<evidence type="ECO:0000313" key="1">
    <source>
        <dbReference type="EMBL" id="MBB6469017.1"/>
    </source>
</evidence>
<proteinExistence type="predicted"/>
<dbReference type="EMBL" id="JACHGI010000013">
    <property type="protein sequence ID" value="MBB6469017.1"/>
    <property type="molecule type" value="Genomic_DNA"/>
</dbReference>
<protein>
    <submittedName>
        <fullName evidence="1">Uncharacterized protein</fullName>
    </submittedName>
</protein>
<sequence>MSALATTTKKDAYERLLRICEKQGAELDQFLLDVQGTVADEDFAKLRLMVGEIMGYGHYDRFVAIAQEFPELKPAWMT</sequence>
<dbReference type="RefSeq" id="WP_184772014.1">
    <property type="nucleotide sequence ID" value="NZ_JACHGI010000013.1"/>
</dbReference>